<dbReference type="Proteomes" id="UP000596004">
    <property type="component" value="Chromosome"/>
</dbReference>
<dbReference type="AlphaFoldDB" id="A0A7T9I2G0"/>
<name>A0A7T9I2G0_9ARCH</name>
<gene>
    <name evidence="1" type="ORF">IPJ89_02055</name>
</gene>
<organism evidence="1">
    <name type="scientific">Candidatus Iainarchaeum sp</name>
    <dbReference type="NCBI Taxonomy" id="3101447"/>
    <lineage>
        <taxon>Archaea</taxon>
        <taxon>Candidatus Iainarchaeota</taxon>
        <taxon>Candidatus Iainarchaeia</taxon>
        <taxon>Candidatus Iainarchaeales</taxon>
        <taxon>Candidatus Iainarchaeaceae</taxon>
        <taxon>Candidatus Iainarchaeum</taxon>
    </lineage>
</organism>
<accession>A0A7T9I2G0</accession>
<dbReference type="EMBL" id="CP064981">
    <property type="protein sequence ID" value="QQR93006.1"/>
    <property type="molecule type" value="Genomic_DNA"/>
</dbReference>
<protein>
    <submittedName>
        <fullName evidence="1">Uncharacterized protein</fullName>
    </submittedName>
</protein>
<reference evidence="1" key="1">
    <citation type="submission" date="2020-11" db="EMBL/GenBank/DDBJ databases">
        <title>Connecting structure to function with the recovery of over 1000 high-quality activated sludge metagenome-assembled genomes encoding full-length rRNA genes using long-read sequencing.</title>
        <authorList>
            <person name="Singleton C.M."/>
            <person name="Petriglieri F."/>
            <person name="Kristensen J.M."/>
            <person name="Kirkegaard R.H."/>
            <person name="Michaelsen T.Y."/>
            <person name="Andersen M.H."/>
            <person name="Karst S.M."/>
            <person name="Dueholm M.S."/>
            <person name="Nielsen P.H."/>
            <person name="Albertsen M."/>
        </authorList>
    </citation>
    <scope>NUCLEOTIDE SEQUENCE</scope>
    <source>
        <strain evidence="1">Fred_18-Q3-R57-64_BAT3C.431</strain>
    </source>
</reference>
<proteinExistence type="predicted"/>
<sequence length="225" mass="26147">MPALFRHPVFPGTYIIFEPNGTRTYVWDSNSHGMVVEQRLPTGEKRRIRYGNDQAGYELYIQILRFLAATKQRIPGFPLKGERENSALKSSIQTKIDAVMQQKGVQPHQMDMNSHGTILPVQLPNNQQGLAFSQDEQPPIFLSKTLIEGLAKAIPLIYRENPYFHQVHAFFTNKANRRKARMQFIPLPKEISAPWMHTRRKPNSKIGAQRMMSVWRRRLAKKRKR</sequence>
<evidence type="ECO:0000313" key="1">
    <source>
        <dbReference type="EMBL" id="QQR93006.1"/>
    </source>
</evidence>